<reference evidence="1" key="1">
    <citation type="journal article" date="2021" name="Proc. Natl. Acad. Sci. U.S.A.">
        <title>A Catalog of Tens of Thousands of Viruses from Human Metagenomes Reveals Hidden Associations with Chronic Diseases.</title>
        <authorList>
            <person name="Tisza M.J."/>
            <person name="Buck C.B."/>
        </authorList>
    </citation>
    <scope>NUCLEOTIDE SEQUENCE</scope>
    <source>
        <strain evidence="1">CtgmM3</strain>
    </source>
</reference>
<accession>A0A8S5TJV3</accession>
<sequence length="40" mass="4570">MQGVTFKSSQSVVNLGGADYSYFYSYKFFNKIVYIKSTSN</sequence>
<dbReference type="EMBL" id="BK032840">
    <property type="protein sequence ID" value="DAF63449.1"/>
    <property type="molecule type" value="Genomic_DNA"/>
</dbReference>
<name>A0A8S5TJV3_9CAUD</name>
<organism evidence="1">
    <name type="scientific">Siphoviridae sp. ctgmM3</name>
    <dbReference type="NCBI Taxonomy" id="2827912"/>
    <lineage>
        <taxon>Viruses</taxon>
        <taxon>Duplodnaviria</taxon>
        <taxon>Heunggongvirae</taxon>
        <taxon>Uroviricota</taxon>
        <taxon>Caudoviricetes</taxon>
    </lineage>
</organism>
<proteinExistence type="predicted"/>
<protein>
    <submittedName>
        <fullName evidence="1">Uncharacterized protein</fullName>
    </submittedName>
</protein>
<evidence type="ECO:0000313" key="1">
    <source>
        <dbReference type="EMBL" id="DAF63449.1"/>
    </source>
</evidence>